<feature type="transmembrane region" description="Helical" evidence="6">
    <location>
        <begin position="183"/>
        <end position="203"/>
    </location>
</feature>
<dbReference type="InterPro" id="IPR000620">
    <property type="entry name" value="EamA_dom"/>
</dbReference>
<dbReference type="GO" id="GO:0016020">
    <property type="term" value="C:membrane"/>
    <property type="evidence" value="ECO:0007669"/>
    <property type="project" value="UniProtKB-SubCell"/>
</dbReference>
<organism evidence="8 11">
    <name type="scientific">Methylopila capsulata</name>
    <dbReference type="NCBI Taxonomy" id="61654"/>
    <lineage>
        <taxon>Bacteria</taxon>
        <taxon>Pseudomonadati</taxon>
        <taxon>Pseudomonadota</taxon>
        <taxon>Alphaproteobacteria</taxon>
        <taxon>Hyphomicrobiales</taxon>
        <taxon>Methylopilaceae</taxon>
        <taxon>Methylopila</taxon>
    </lineage>
</organism>
<dbReference type="PANTHER" id="PTHR32322:SF2">
    <property type="entry name" value="EAMA DOMAIN-CONTAINING PROTEIN"/>
    <property type="match status" value="1"/>
</dbReference>
<feature type="transmembrane region" description="Helical" evidence="6">
    <location>
        <begin position="122"/>
        <end position="141"/>
    </location>
</feature>
<feature type="domain" description="EamA" evidence="7">
    <location>
        <begin position="159"/>
        <end position="285"/>
    </location>
</feature>
<dbReference type="InterPro" id="IPR037185">
    <property type="entry name" value="EmrE-like"/>
</dbReference>
<evidence type="ECO:0000259" key="7">
    <source>
        <dbReference type="Pfam" id="PF00892"/>
    </source>
</evidence>
<evidence type="ECO:0000256" key="2">
    <source>
        <dbReference type="ARBA" id="ARBA00007362"/>
    </source>
</evidence>
<reference evidence="8" key="1">
    <citation type="journal article" date="2014" name="Int. J. Syst. Evol. Microbiol.">
        <title>Complete genome sequence of Corynebacterium casei LMG S-19264T (=DSM 44701T), isolated from a smear-ripened cheese.</title>
        <authorList>
            <consortium name="US DOE Joint Genome Institute (JGI-PGF)"/>
            <person name="Walter F."/>
            <person name="Albersmeier A."/>
            <person name="Kalinowski J."/>
            <person name="Ruckert C."/>
        </authorList>
    </citation>
    <scope>NUCLEOTIDE SEQUENCE</scope>
    <source>
        <strain evidence="8">VKM B-1606</strain>
    </source>
</reference>
<accession>A0A9W6MR46</accession>
<keyword evidence="4 6" id="KW-1133">Transmembrane helix</keyword>
<comment type="subcellular location">
    <subcellularLocation>
        <location evidence="1">Membrane</location>
        <topology evidence="1">Multi-pass membrane protein</topology>
    </subcellularLocation>
</comment>
<feature type="transmembrane region" description="Helical" evidence="6">
    <location>
        <begin position="91"/>
        <end position="110"/>
    </location>
</feature>
<dbReference type="EMBL" id="JAFBCY010000002">
    <property type="protein sequence ID" value="MBM7851659.1"/>
    <property type="molecule type" value="Genomic_DNA"/>
</dbReference>
<sequence length="319" mass="32273">MIARLTPIVFIVIWSTGWIVAKLAAPHADPLAFLMVRYAGAVALLAPLAVVLGARWPATRGEWGHALLNGALLHGLYLGGVWWAVSQGVPAGVSALIAALQPLFTALAAGPLLGERLDGRRWLGVALGFAGVAGVVAPKLAGGAAEGLGGLGLPIAVNVLAMAAVTAATLHQKRALAGADLRTLAPAQYLGALAVTAPVVWATGETRIDWTGETLIAMVWSVLVLSIAAIMLMLVMIKRGEVSRVAALIYLVPPTAAVQAYLLFGETLSPLQLAGMALAAVGVGLAAGGASGAPASAEGCIAANVPAEEDAAKRSRPPA</sequence>
<name>A0A9W6MR46_9HYPH</name>
<dbReference type="Proteomes" id="UP001143400">
    <property type="component" value="Unassembled WGS sequence"/>
</dbReference>
<keyword evidence="10" id="KW-1185">Reference proteome</keyword>
<reference evidence="9 10" key="2">
    <citation type="submission" date="2021-01" db="EMBL/GenBank/DDBJ databases">
        <title>Genomic Encyclopedia of Type Strains, Phase IV (KMG-IV): sequencing the most valuable type-strain genomes for metagenomic binning, comparative biology and taxonomic classification.</title>
        <authorList>
            <person name="Goeker M."/>
        </authorList>
    </citation>
    <scope>NUCLEOTIDE SEQUENCE [LARGE SCALE GENOMIC DNA]</scope>
    <source>
        <strain evidence="9 10">DSM 6130</strain>
    </source>
</reference>
<evidence type="ECO:0000256" key="5">
    <source>
        <dbReference type="ARBA" id="ARBA00023136"/>
    </source>
</evidence>
<evidence type="ECO:0000313" key="9">
    <source>
        <dbReference type="EMBL" id="MBM7851659.1"/>
    </source>
</evidence>
<feature type="transmembrane region" description="Helical" evidence="6">
    <location>
        <begin position="247"/>
        <end position="264"/>
    </location>
</feature>
<evidence type="ECO:0000256" key="1">
    <source>
        <dbReference type="ARBA" id="ARBA00004141"/>
    </source>
</evidence>
<comment type="similarity">
    <text evidence="2">Belongs to the EamA transporter family.</text>
</comment>
<comment type="caution">
    <text evidence="8">The sequence shown here is derived from an EMBL/GenBank/DDBJ whole genome shotgun (WGS) entry which is preliminary data.</text>
</comment>
<dbReference type="RefSeq" id="WP_204950064.1">
    <property type="nucleotide sequence ID" value="NZ_BSFF01000001.1"/>
</dbReference>
<gene>
    <name evidence="8" type="ORF">GCM10008170_07380</name>
    <name evidence="9" type="ORF">JOD31_001884</name>
</gene>
<evidence type="ECO:0000256" key="4">
    <source>
        <dbReference type="ARBA" id="ARBA00022989"/>
    </source>
</evidence>
<dbReference type="AlphaFoldDB" id="A0A9W6MR46"/>
<evidence type="ECO:0000313" key="10">
    <source>
        <dbReference type="Proteomes" id="UP000758856"/>
    </source>
</evidence>
<keyword evidence="5 6" id="KW-0472">Membrane</keyword>
<feature type="transmembrane region" description="Helical" evidence="6">
    <location>
        <begin position="31"/>
        <end position="54"/>
    </location>
</feature>
<proteinExistence type="inferred from homology"/>
<feature type="transmembrane region" description="Helical" evidence="6">
    <location>
        <begin position="7"/>
        <end position="25"/>
    </location>
</feature>
<keyword evidence="3 6" id="KW-0812">Transmembrane</keyword>
<dbReference type="Pfam" id="PF00892">
    <property type="entry name" value="EamA"/>
    <property type="match status" value="2"/>
</dbReference>
<evidence type="ECO:0000313" key="8">
    <source>
        <dbReference type="EMBL" id="GLK54719.1"/>
    </source>
</evidence>
<dbReference type="PANTHER" id="PTHR32322">
    <property type="entry name" value="INNER MEMBRANE TRANSPORTER"/>
    <property type="match status" value="1"/>
</dbReference>
<feature type="transmembrane region" description="Helical" evidence="6">
    <location>
        <begin position="66"/>
        <end position="85"/>
    </location>
</feature>
<dbReference type="Proteomes" id="UP000758856">
    <property type="component" value="Unassembled WGS sequence"/>
</dbReference>
<feature type="transmembrane region" description="Helical" evidence="6">
    <location>
        <begin position="215"/>
        <end position="235"/>
    </location>
</feature>
<protein>
    <submittedName>
        <fullName evidence="9">Drug/metabolite transporter (DMT)-like permease</fullName>
    </submittedName>
    <submittedName>
        <fullName evidence="8">Membrane protein</fullName>
    </submittedName>
</protein>
<feature type="transmembrane region" description="Helical" evidence="6">
    <location>
        <begin position="147"/>
        <end position="171"/>
    </location>
</feature>
<dbReference type="EMBL" id="BSFF01000001">
    <property type="protein sequence ID" value="GLK54719.1"/>
    <property type="molecule type" value="Genomic_DNA"/>
</dbReference>
<dbReference type="InterPro" id="IPR050638">
    <property type="entry name" value="AA-Vitamin_Transporters"/>
</dbReference>
<reference evidence="8" key="3">
    <citation type="submission" date="2023-01" db="EMBL/GenBank/DDBJ databases">
        <authorList>
            <person name="Sun Q."/>
            <person name="Evtushenko L."/>
        </authorList>
    </citation>
    <scope>NUCLEOTIDE SEQUENCE</scope>
    <source>
        <strain evidence="8">VKM B-1606</strain>
    </source>
</reference>
<feature type="domain" description="EamA" evidence="7">
    <location>
        <begin position="8"/>
        <end position="136"/>
    </location>
</feature>
<dbReference type="SUPFAM" id="SSF103481">
    <property type="entry name" value="Multidrug resistance efflux transporter EmrE"/>
    <property type="match status" value="2"/>
</dbReference>
<feature type="transmembrane region" description="Helical" evidence="6">
    <location>
        <begin position="270"/>
        <end position="288"/>
    </location>
</feature>
<evidence type="ECO:0000313" key="11">
    <source>
        <dbReference type="Proteomes" id="UP001143400"/>
    </source>
</evidence>
<evidence type="ECO:0000256" key="3">
    <source>
        <dbReference type="ARBA" id="ARBA00022692"/>
    </source>
</evidence>
<evidence type="ECO:0000256" key="6">
    <source>
        <dbReference type="SAM" id="Phobius"/>
    </source>
</evidence>